<keyword evidence="3" id="KW-0805">Transcription regulation</keyword>
<name>W5TTB1_9NOCA</name>
<dbReference type="Pfam" id="PF04542">
    <property type="entry name" value="Sigma70_r2"/>
    <property type="match status" value="1"/>
</dbReference>
<dbReference type="RefSeq" id="WP_025353438.1">
    <property type="nucleotide sequence ID" value="NZ_CP006850.1"/>
</dbReference>
<dbReference type="KEGG" id="nno:NONO_c74130"/>
<dbReference type="GO" id="GO:0016987">
    <property type="term" value="F:sigma factor activity"/>
    <property type="evidence" value="ECO:0007669"/>
    <property type="project" value="UniProtKB-KW"/>
</dbReference>
<dbReference type="SUPFAM" id="SSF88659">
    <property type="entry name" value="Sigma3 and sigma4 domains of RNA polymerase sigma factors"/>
    <property type="match status" value="1"/>
</dbReference>
<dbReference type="AlphaFoldDB" id="W5TTB1"/>
<dbReference type="InterPro" id="IPR052704">
    <property type="entry name" value="ECF_Sigma-70_Domain"/>
</dbReference>
<evidence type="ECO:0000259" key="8">
    <source>
        <dbReference type="Pfam" id="PF08281"/>
    </source>
</evidence>
<dbReference type="OrthoDB" id="3211555at2"/>
<evidence type="ECO:0000256" key="2">
    <source>
        <dbReference type="ARBA" id="ARBA00011344"/>
    </source>
</evidence>
<dbReference type="InterPro" id="IPR007627">
    <property type="entry name" value="RNA_pol_sigma70_r2"/>
</dbReference>
<dbReference type="GO" id="GO:0003677">
    <property type="term" value="F:DNA binding"/>
    <property type="evidence" value="ECO:0007669"/>
    <property type="project" value="UniProtKB-KW"/>
</dbReference>
<proteinExistence type="inferred from homology"/>
<sequence>MRDQEDLARGFEEHRDRLRDIAYRMLGSVSEAEDAVQEAWLRYAGAAMRTHGTTGSSDRTAASDDGVRRSDEIRNPAAWLTTVVSRICLDQLRSRAARPVPVDWTEVPEPPQSTDYREPESEAVLNDSIGRALLVVLRFLSPDERVAFVLHDMFAVPFDEIAPIVDRTPATTKKLASRARIRVRGELPTTTTEFDQHREVVEAFLAASRSGDIHRLLTVLAPDVVRVADPALLPPGVPATVRGADEVAKETVLLRERSLVAGLALVDGAVGIVVAPHGHLAAVLMVTVREDRVAAYEVIAAPERLAAMTITVLPAAR</sequence>
<dbReference type="SUPFAM" id="SSF88946">
    <property type="entry name" value="Sigma2 domain of RNA polymerase sigma factors"/>
    <property type="match status" value="1"/>
</dbReference>
<keyword evidence="10" id="KW-1185">Reference proteome</keyword>
<evidence type="ECO:0000313" key="10">
    <source>
        <dbReference type="Proteomes" id="UP000019150"/>
    </source>
</evidence>
<evidence type="ECO:0000256" key="6">
    <source>
        <dbReference type="ARBA" id="ARBA00023163"/>
    </source>
</evidence>
<comment type="similarity">
    <text evidence="1">Belongs to the sigma-70 factor family. ECF subfamily.</text>
</comment>
<evidence type="ECO:0000313" key="9">
    <source>
        <dbReference type="EMBL" id="AHH22168.1"/>
    </source>
</evidence>
<organism evidence="9 10">
    <name type="scientific">Nocardia nova SH22a</name>
    <dbReference type="NCBI Taxonomy" id="1415166"/>
    <lineage>
        <taxon>Bacteria</taxon>
        <taxon>Bacillati</taxon>
        <taxon>Actinomycetota</taxon>
        <taxon>Actinomycetes</taxon>
        <taxon>Mycobacteriales</taxon>
        <taxon>Nocardiaceae</taxon>
        <taxon>Nocardia</taxon>
    </lineage>
</organism>
<feature type="domain" description="RNA polymerase sigma-70 region 2" evidence="7">
    <location>
        <begin position="11"/>
        <end position="48"/>
    </location>
</feature>
<keyword evidence="6" id="KW-0804">Transcription</keyword>
<evidence type="ECO:0000256" key="4">
    <source>
        <dbReference type="ARBA" id="ARBA00023082"/>
    </source>
</evidence>
<accession>W5TTB1</accession>
<dbReference type="Gene3D" id="1.10.10.10">
    <property type="entry name" value="Winged helix-like DNA-binding domain superfamily/Winged helix DNA-binding domain"/>
    <property type="match status" value="1"/>
</dbReference>
<dbReference type="InterPro" id="IPR013324">
    <property type="entry name" value="RNA_pol_sigma_r3/r4-like"/>
</dbReference>
<dbReference type="STRING" id="1415166.NONO_c74130"/>
<dbReference type="SUPFAM" id="SSF54427">
    <property type="entry name" value="NTF2-like"/>
    <property type="match status" value="1"/>
</dbReference>
<gene>
    <name evidence="9" type="ORF">NONO_c74130</name>
</gene>
<dbReference type="NCBIfam" id="TIGR02937">
    <property type="entry name" value="sigma70-ECF"/>
    <property type="match status" value="1"/>
</dbReference>
<dbReference type="InterPro" id="IPR014284">
    <property type="entry name" value="RNA_pol_sigma-70_dom"/>
</dbReference>
<keyword evidence="4" id="KW-0731">Sigma factor</keyword>
<dbReference type="PANTHER" id="PTHR30173">
    <property type="entry name" value="SIGMA 19 FACTOR"/>
    <property type="match status" value="1"/>
</dbReference>
<dbReference type="Gene3D" id="1.10.1740.10">
    <property type="match status" value="1"/>
</dbReference>
<evidence type="ECO:0000256" key="1">
    <source>
        <dbReference type="ARBA" id="ARBA00010641"/>
    </source>
</evidence>
<dbReference type="Gene3D" id="3.10.450.50">
    <property type="match status" value="1"/>
</dbReference>
<keyword evidence="5" id="KW-0238">DNA-binding</keyword>
<dbReference type="InterPro" id="IPR036388">
    <property type="entry name" value="WH-like_DNA-bd_sf"/>
</dbReference>
<dbReference type="HOGENOM" id="CLU_047691_22_1_11"/>
<evidence type="ECO:0000256" key="5">
    <source>
        <dbReference type="ARBA" id="ARBA00023125"/>
    </source>
</evidence>
<dbReference type="GO" id="GO:0006352">
    <property type="term" value="P:DNA-templated transcription initiation"/>
    <property type="evidence" value="ECO:0007669"/>
    <property type="project" value="InterPro"/>
</dbReference>
<feature type="domain" description="RNA polymerase sigma factor 70 region 4 type 2" evidence="8">
    <location>
        <begin position="132"/>
        <end position="181"/>
    </location>
</feature>
<dbReference type="eggNOG" id="COG1595">
    <property type="taxonomic scope" value="Bacteria"/>
</dbReference>
<comment type="subunit">
    <text evidence="2">Interacts transiently with the RNA polymerase catalytic core formed by RpoA, RpoB, RpoC and RpoZ (2 alpha, 1 beta, 1 beta' and 1 omega subunit) to form the RNA polymerase holoenzyme that can initiate transcription.</text>
</comment>
<dbReference type="PATRIC" id="fig|1415166.3.peg.7606"/>
<dbReference type="PANTHER" id="PTHR30173:SF43">
    <property type="entry name" value="ECF RNA POLYMERASE SIGMA FACTOR SIGI-RELATED"/>
    <property type="match status" value="1"/>
</dbReference>
<reference evidence="9 10" key="1">
    <citation type="journal article" date="2014" name="Appl. Environ. Microbiol.">
        <title>Insights into the Microbial Degradation of Rubber and Gutta-Percha by Analysis of the Complete Genome of Nocardia nova SH22a.</title>
        <authorList>
            <person name="Luo Q."/>
            <person name="Hiessl S."/>
            <person name="Poehlein A."/>
            <person name="Daniel R."/>
            <person name="Steinbuchel A."/>
        </authorList>
    </citation>
    <scope>NUCLEOTIDE SEQUENCE [LARGE SCALE GENOMIC DNA]</scope>
    <source>
        <strain evidence="9">SH22a</strain>
    </source>
</reference>
<dbReference type="Proteomes" id="UP000019150">
    <property type="component" value="Chromosome"/>
</dbReference>
<dbReference type="InterPro" id="IPR013325">
    <property type="entry name" value="RNA_pol_sigma_r2"/>
</dbReference>
<dbReference type="InterPro" id="IPR032710">
    <property type="entry name" value="NTF2-like_dom_sf"/>
</dbReference>
<dbReference type="Pfam" id="PF08281">
    <property type="entry name" value="Sigma70_r4_2"/>
    <property type="match status" value="1"/>
</dbReference>
<evidence type="ECO:0000256" key="3">
    <source>
        <dbReference type="ARBA" id="ARBA00023015"/>
    </source>
</evidence>
<protein>
    <submittedName>
        <fullName evidence="9">Putative RNA polymerase sigma factor</fullName>
    </submittedName>
</protein>
<dbReference type="InterPro" id="IPR013249">
    <property type="entry name" value="RNA_pol_sigma70_r4_t2"/>
</dbReference>
<evidence type="ECO:0000259" key="7">
    <source>
        <dbReference type="Pfam" id="PF04542"/>
    </source>
</evidence>
<dbReference type="EMBL" id="CP006850">
    <property type="protein sequence ID" value="AHH22168.1"/>
    <property type="molecule type" value="Genomic_DNA"/>
</dbReference>